<feature type="domain" description="PNPLA" evidence="5">
    <location>
        <begin position="167"/>
        <end position="367"/>
    </location>
</feature>
<dbReference type="HOGENOM" id="CLU_009031_5_0_1"/>
<evidence type="ECO:0000256" key="1">
    <source>
        <dbReference type="ARBA" id="ARBA00022801"/>
    </source>
</evidence>
<dbReference type="RefSeq" id="XP_022461840.1">
    <property type="nucleotide sequence ID" value="XM_022603185.1"/>
</dbReference>
<dbReference type="GeneID" id="34523228"/>
<sequence>MDILLFWAHKIFRMLVKKRPISVATRRLGECKSYSEWSQVAAHIDSLDGGNLWRRNFISRLYDYELINDRLLTLQDARLRGDYLKIISVFRAGLLRNFGGIAAKELYTRAYSGTKTLIEEYIDEVLECLNFIHEFESDEDYSTISNFNQIKLDFFHDARQTFGSTALILQGGSLFGLCHLGVVKALNAKGLLPRIISGSAVGAIVAAFVCVLADSELSDISSITETLIASESKDFSESTTGDIIEYVTRNGYSHDILTFAKYVRQRLGDLTFEETYLKTERILNVLVHPTDASIPPLLNYVTTPNIVVWSALTCSVGDGVFMDSPCLYIKNQDGEIRQMETYRECHFLTPHQASDGMSMHEPHSELATLTSPYTRLTELFNVNHFVVSLARPYLSPLIGNDLKHGSNWYPERLLKTVLGLEFQHRVNMLDRMGILFSWIKRLAIDEKTPRRNASGITIVPGIKTLVRDFGRVFDVNKSNVNIPYWILVGDRSVWPLYPILWTRIAIEFALDDYYSLHRKM</sequence>
<protein>
    <recommendedName>
        <fullName evidence="5">PNPLA domain-containing protein</fullName>
    </recommendedName>
</protein>
<evidence type="ECO:0000313" key="6">
    <source>
        <dbReference type="EMBL" id="CDK29857.1"/>
    </source>
</evidence>
<dbReference type="STRING" id="1382522.W6MVA8"/>
<dbReference type="GO" id="GO:0019433">
    <property type="term" value="P:triglyceride catabolic process"/>
    <property type="evidence" value="ECO:0007669"/>
    <property type="project" value="EnsemblFungi"/>
</dbReference>
<dbReference type="InterPro" id="IPR050301">
    <property type="entry name" value="NTE"/>
</dbReference>
<keyword evidence="1" id="KW-0378">Hydrolase</keyword>
<proteinExistence type="predicted"/>
<dbReference type="OrthoDB" id="10049244at2759"/>
<dbReference type="AlphaFoldDB" id="W6MVA8"/>
<dbReference type="GO" id="GO:0007114">
    <property type="term" value="P:cell budding"/>
    <property type="evidence" value="ECO:0007669"/>
    <property type="project" value="EnsemblFungi"/>
</dbReference>
<dbReference type="EMBL" id="HG793131">
    <property type="protein sequence ID" value="CDK29857.1"/>
    <property type="molecule type" value="Genomic_DNA"/>
</dbReference>
<evidence type="ECO:0000313" key="7">
    <source>
        <dbReference type="Proteomes" id="UP000019384"/>
    </source>
</evidence>
<dbReference type="InterPro" id="IPR016035">
    <property type="entry name" value="Acyl_Trfase/lysoPLipase"/>
</dbReference>
<keyword evidence="2" id="KW-0442">Lipid degradation</keyword>
<keyword evidence="7" id="KW-1185">Reference proteome</keyword>
<dbReference type="InterPro" id="IPR002641">
    <property type="entry name" value="PNPLA_dom"/>
</dbReference>
<accession>W6MVA8</accession>
<evidence type="ECO:0000259" key="5">
    <source>
        <dbReference type="PROSITE" id="PS51635"/>
    </source>
</evidence>
<dbReference type="Pfam" id="PF11815">
    <property type="entry name" value="DUF3336"/>
    <property type="match status" value="1"/>
</dbReference>
<dbReference type="GO" id="GO:0004806">
    <property type="term" value="F:triacylglycerol lipase activity"/>
    <property type="evidence" value="ECO:0007669"/>
    <property type="project" value="EnsemblFungi"/>
</dbReference>
<dbReference type="Gene3D" id="3.40.1090.10">
    <property type="entry name" value="Cytosolic phospholipase A2 catalytic domain"/>
    <property type="match status" value="1"/>
</dbReference>
<dbReference type="SUPFAM" id="SSF52151">
    <property type="entry name" value="FabD/lysophospholipase-like"/>
    <property type="match status" value="1"/>
</dbReference>
<dbReference type="GO" id="GO:0006642">
    <property type="term" value="P:triglyceride mobilization"/>
    <property type="evidence" value="ECO:0007669"/>
    <property type="project" value="EnsemblFungi"/>
</dbReference>
<name>W6MVA8_9ASCO</name>
<dbReference type="Proteomes" id="UP000019384">
    <property type="component" value="Unassembled WGS sequence"/>
</dbReference>
<dbReference type="InterPro" id="IPR021771">
    <property type="entry name" value="Triacylglycerol_lipase_N"/>
</dbReference>
<evidence type="ECO:0000256" key="3">
    <source>
        <dbReference type="ARBA" id="ARBA00023098"/>
    </source>
</evidence>
<dbReference type="PANTHER" id="PTHR14226">
    <property type="entry name" value="NEUROPATHY TARGET ESTERASE/SWISS CHEESE D.MELANOGASTER"/>
    <property type="match status" value="1"/>
</dbReference>
<reference evidence="6" key="2">
    <citation type="submission" date="2014-02" db="EMBL/GenBank/DDBJ databases">
        <title>Complete DNA sequence of /Kuraishia capsulata/ illustrates novel genomic features among budding yeasts (/Saccharomycotina/).</title>
        <authorList>
            <person name="Morales L."/>
            <person name="Noel B."/>
            <person name="Porcel B."/>
            <person name="Marcet-Houben M."/>
            <person name="Hullo M-F."/>
            <person name="Sacerdot C."/>
            <person name="Tekaia F."/>
            <person name="Leh-Louis V."/>
            <person name="Despons L."/>
            <person name="Khanna V."/>
            <person name="Aury J-M."/>
            <person name="Barbe V."/>
            <person name="Couloux A."/>
            <person name="Labadie K."/>
            <person name="Pelletier E."/>
            <person name="Souciet J-L."/>
            <person name="Boekhout T."/>
            <person name="Gabaldon T."/>
            <person name="Wincker P."/>
            <person name="Dujon B."/>
        </authorList>
    </citation>
    <scope>NUCLEOTIDE SEQUENCE</scope>
    <source>
        <strain evidence="6">CBS 1993</strain>
    </source>
</reference>
<dbReference type="GO" id="GO:0071618">
    <property type="term" value="F:lysophosphatidylethanolamine acyltransferase activity"/>
    <property type="evidence" value="ECO:0007669"/>
    <property type="project" value="EnsemblFungi"/>
</dbReference>
<organism evidence="6 7">
    <name type="scientific">Kuraishia capsulata CBS 1993</name>
    <dbReference type="NCBI Taxonomy" id="1382522"/>
    <lineage>
        <taxon>Eukaryota</taxon>
        <taxon>Fungi</taxon>
        <taxon>Dikarya</taxon>
        <taxon>Ascomycota</taxon>
        <taxon>Saccharomycotina</taxon>
        <taxon>Pichiomycetes</taxon>
        <taxon>Pichiales</taxon>
        <taxon>Pichiaceae</taxon>
        <taxon>Kuraishia</taxon>
    </lineage>
</organism>
<gene>
    <name evidence="6" type="ORF">KUCA_T00005851001</name>
</gene>
<dbReference type="PROSITE" id="PS51635">
    <property type="entry name" value="PNPLA"/>
    <property type="match status" value="1"/>
</dbReference>
<dbReference type="GO" id="GO:0005811">
    <property type="term" value="C:lipid droplet"/>
    <property type="evidence" value="ECO:0007669"/>
    <property type="project" value="EnsemblFungi"/>
</dbReference>
<evidence type="ECO:0000256" key="2">
    <source>
        <dbReference type="ARBA" id="ARBA00022963"/>
    </source>
</evidence>
<comment type="caution">
    <text evidence="4">Lacks conserved residue(s) required for the propagation of feature annotation.</text>
</comment>
<dbReference type="Pfam" id="PF01734">
    <property type="entry name" value="Patatin"/>
    <property type="match status" value="1"/>
</dbReference>
<reference evidence="6" key="1">
    <citation type="submission" date="2013-12" db="EMBL/GenBank/DDBJ databases">
        <authorList>
            <person name="Genoscope - CEA"/>
        </authorList>
    </citation>
    <scope>NUCLEOTIDE SEQUENCE</scope>
    <source>
        <strain evidence="6">CBS 1993</strain>
    </source>
</reference>
<dbReference type="PANTHER" id="PTHR14226:SF44">
    <property type="entry name" value="TRIACYLGLYCEROL LIPASE 3"/>
    <property type="match status" value="1"/>
</dbReference>
<keyword evidence="3" id="KW-0443">Lipid metabolism</keyword>
<evidence type="ECO:0000256" key="4">
    <source>
        <dbReference type="PROSITE-ProRule" id="PRU01161"/>
    </source>
</evidence>